<dbReference type="Proteomes" id="UP000282892">
    <property type="component" value="Chromosome"/>
</dbReference>
<evidence type="ECO:0000313" key="2">
    <source>
        <dbReference type="Proteomes" id="UP000282892"/>
    </source>
</evidence>
<dbReference type="AlphaFoldDB" id="A0A3T0I4Q3"/>
<proteinExistence type="predicted"/>
<keyword evidence="2" id="KW-1185">Reference proteome</keyword>
<protein>
    <submittedName>
        <fullName evidence="1">Uncharacterized protein</fullName>
    </submittedName>
</protein>
<accession>A0A3T0I4Q3</accession>
<organism evidence="1 2">
    <name type="scientific">Neobacillus mesonae</name>
    <dbReference type="NCBI Taxonomy" id="1193713"/>
    <lineage>
        <taxon>Bacteria</taxon>
        <taxon>Bacillati</taxon>
        <taxon>Bacillota</taxon>
        <taxon>Bacilli</taxon>
        <taxon>Bacillales</taxon>
        <taxon>Bacillaceae</taxon>
        <taxon>Neobacillus</taxon>
    </lineage>
</organism>
<dbReference type="OrthoDB" id="2466459at2"/>
<dbReference type="EMBL" id="CP022572">
    <property type="protein sequence ID" value="AZU64297.1"/>
    <property type="molecule type" value="Genomic_DNA"/>
</dbReference>
<name>A0A3T0I4Q3_9BACI</name>
<gene>
    <name evidence="1" type="ORF">CHR53_25355</name>
</gene>
<evidence type="ECO:0000313" key="1">
    <source>
        <dbReference type="EMBL" id="AZU64297.1"/>
    </source>
</evidence>
<sequence>MNENFFADYKKFIVVPEDEKRVGKEVFAPEHYSAHYILTMSIFDTRLSTWRDAGKYEIDIEKSIKAVLEDFNQKQHKNYHLELLELDKFTNYFILALSCKTKFEQGKENDSIGHIIDHMLMNPFYVGQKWFSLIGEKGRVERKLFSYSYMEYKMDAQDYSTKEGKYDNVSKLIPKNVRKHGDGSCASMPNELAPNELSLVGNREQ</sequence>
<reference evidence="1 2" key="1">
    <citation type="submission" date="2017-07" db="EMBL/GenBank/DDBJ databases">
        <title>The complete genome sequence of Bacillus mesonae strain H20-5, an efficient strain improving plant abiotic stress resistance.</title>
        <authorList>
            <person name="Kim S.Y."/>
            <person name="Song H."/>
            <person name="Sang M.K."/>
            <person name="Weon H.-Y."/>
            <person name="Song J."/>
        </authorList>
    </citation>
    <scope>NUCLEOTIDE SEQUENCE [LARGE SCALE GENOMIC DNA]</scope>
    <source>
        <strain evidence="1 2">H20-5</strain>
    </source>
</reference>
<dbReference type="RefSeq" id="WP_066388650.1">
    <property type="nucleotide sequence ID" value="NZ_CP022572.1"/>
</dbReference>
<dbReference type="KEGG" id="nmk:CHR53_25355"/>